<comment type="caution">
    <text evidence="3">The sequence shown here is derived from an EMBL/GenBank/DDBJ whole genome shotgun (WGS) entry which is preliminary data.</text>
</comment>
<feature type="chain" id="PRO_5019067594" evidence="1">
    <location>
        <begin position="19"/>
        <end position="335"/>
    </location>
</feature>
<dbReference type="OrthoDB" id="1429467at2"/>
<evidence type="ECO:0000313" key="3">
    <source>
        <dbReference type="EMBL" id="RRG24520.1"/>
    </source>
</evidence>
<dbReference type="Gene3D" id="1.20.144.10">
    <property type="entry name" value="Phosphatidic acid phosphatase type 2/haloperoxidase"/>
    <property type="match status" value="1"/>
</dbReference>
<organism evidence="3 4">
    <name type="scientific">Ancylomarina euxinus</name>
    <dbReference type="NCBI Taxonomy" id="2283627"/>
    <lineage>
        <taxon>Bacteria</taxon>
        <taxon>Pseudomonadati</taxon>
        <taxon>Bacteroidota</taxon>
        <taxon>Bacteroidia</taxon>
        <taxon>Marinilabiliales</taxon>
        <taxon>Marinifilaceae</taxon>
        <taxon>Ancylomarina</taxon>
    </lineage>
</organism>
<accession>A0A425Y7Q5</accession>
<reference evidence="3 4" key="1">
    <citation type="submission" date="2018-07" db="EMBL/GenBank/DDBJ databases">
        <title>Draft genome sequence of Ancylomarina sp. M1P.</title>
        <authorList>
            <person name="Yadav S."/>
            <person name="Villanueva L."/>
            <person name="Damste J.S.S."/>
        </authorList>
    </citation>
    <scope>NUCLEOTIDE SEQUENCE [LARGE SCALE GENOMIC DNA]</scope>
    <source>
        <strain evidence="3 4">M1P</strain>
    </source>
</reference>
<dbReference type="AlphaFoldDB" id="A0A425Y7Q5"/>
<protein>
    <submittedName>
        <fullName evidence="3">Phosphatase PAP2 family protein</fullName>
    </submittedName>
</protein>
<dbReference type="CDD" id="cd01610">
    <property type="entry name" value="PAP2_like"/>
    <property type="match status" value="1"/>
</dbReference>
<gene>
    <name evidence="3" type="ORF">DWB61_00440</name>
</gene>
<evidence type="ECO:0000259" key="2">
    <source>
        <dbReference type="Pfam" id="PF01569"/>
    </source>
</evidence>
<evidence type="ECO:0000256" key="1">
    <source>
        <dbReference type="SAM" id="SignalP"/>
    </source>
</evidence>
<dbReference type="InterPro" id="IPR036938">
    <property type="entry name" value="PAP2/HPO_sf"/>
</dbReference>
<dbReference type="SUPFAM" id="SSF48317">
    <property type="entry name" value="Acid phosphatase/Vanadium-dependent haloperoxidase"/>
    <property type="match status" value="1"/>
</dbReference>
<dbReference type="RefSeq" id="WP_125028825.1">
    <property type="nucleotide sequence ID" value="NZ_JAPXVP010000001.1"/>
</dbReference>
<dbReference type="EMBL" id="QQWG01000001">
    <property type="protein sequence ID" value="RRG24520.1"/>
    <property type="molecule type" value="Genomic_DNA"/>
</dbReference>
<proteinExistence type="predicted"/>
<keyword evidence="1" id="KW-0732">Signal</keyword>
<name>A0A425Y7Q5_9BACT</name>
<feature type="signal peptide" evidence="1">
    <location>
        <begin position="1"/>
        <end position="18"/>
    </location>
</feature>
<keyword evidence="4" id="KW-1185">Reference proteome</keyword>
<sequence>MRIVFALLLCLSSYMSLAQNYRVKDFDLPFKNPYANRDSMVYEVGDNLKLTYYKPRLTDIFVNFARDMRDFSHVITRKETLPWMAGIAGTTALMVVSDRQTLNTNHDFMNSIGIDGEKKYGKSIKLGGAEVLQIPNNLNTFLYMIGEGLPSILIGGGFYIKGMTSKDYRALQTANQLMEEFLSMGVTCQLIKHATGRQSPWRASSGTGRWDLFPNQKDYMKNVSNYDAFPSGHMATMMCTVTILSSNYPEYKLIKPIGYGIMGAVGLAMMHNEVHWLSDYPLAIGIGYAMGKIISQRGRRVEYKNNKYSEFLNKISVYPSYFSSKSFGVKLVYHI</sequence>
<evidence type="ECO:0000313" key="4">
    <source>
        <dbReference type="Proteomes" id="UP000285794"/>
    </source>
</evidence>
<feature type="domain" description="Phosphatidic acid phosphatase type 2/haloperoxidase" evidence="2">
    <location>
        <begin position="184"/>
        <end position="296"/>
    </location>
</feature>
<dbReference type="InterPro" id="IPR000326">
    <property type="entry name" value="PAP2/HPO"/>
</dbReference>
<dbReference type="Proteomes" id="UP000285794">
    <property type="component" value="Unassembled WGS sequence"/>
</dbReference>
<dbReference type="Pfam" id="PF01569">
    <property type="entry name" value="PAP2"/>
    <property type="match status" value="1"/>
</dbReference>